<dbReference type="GeneID" id="64197702"/>
<comment type="caution">
    <text evidence="5">The sequence shown here is derived from an EMBL/GenBank/DDBJ whole genome shotgun (WGS) entry which is preliminary data.</text>
</comment>
<dbReference type="Proteomes" id="UP000261032">
    <property type="component" value="Unassembled WGS sequence"/>
</dbReference>
<proteinExistence type="predicted"/>
<feature type="domain" description="HTH araC/xylS-type" evidence="4">
    <location>
        <begin position="8"/>
        <end position="53"/>
    </location>
</feature>
<sequence length="53" mass="6367">MNNEEQINKVIDYIEEHLQDENLTLTTIAQEIGYLKYHLYRMFTMIAGITIYQ</sequence>
<dbReference type="GO" id="GO:0043565">
    <property type="term" value="F:sequence-specific DNA binding"/>
    <property type="evidence" value="ECO:0007669"/>
    <property type="project" value="InterPro"/>
</dbReference>
<evidence type="ECO:0000256" key="3">
    <source>
        <dbReference type="ARBA" id="ARBA00023163"/>
    </source>
</evidence>
<reference evidence="5 6" key="1">
    <citation type="submission" date="2018-08" db="EMBL/GenBank/DDBJ databases">
        <title>A genome reference for cultivated species of the human gut microbiota.</title>
        <authorList>
            <person name="Zou Y."/>
            <person name="Xue W."/>
            <person name="Luo G."/>
        </authorList>
    </citation>
    <scope>NUCLEOTIDE SEQUENCE [LARGE SCALE GENOMIC DNA]</scope>
    <source>
        <strain evidence="5 6">OM06-4</strain>
    </source>
</reference>
<dbReference type="PANTHER" id="PTHR47504">
    <property type="entry name" value="RIGHT ORIGIN-BINDING PROTEIN"/>
    <property type="match status" value="1"/>
</dbReference>
<protein>
    <submittedName>
        <fullName evidence="5">AraC family transcriptional regulator</fullName>
    </submittedName>
</protein>
<keyword evidence="3" id="KW-0804">Transcription</keyword>
<evidence type="ECO:0000313" key="6">
    <source>
        <dbReference type="Proteomes" id="UP000261032"/>
    </source>
</evidence>
<dbReference type="PROSITE" id="PS01124">
    <property type="entry name" value="HTH_ARAC_FAMILY_2"/>
    <property type="match status" value="1"/>
</dbReference>
<evidence type="ECO:0000256" key="1">
    <source>
        <dbReference type="ARBA" id="ARBA00023015"/>
    </source>
</evidence>
<dbReference type="AlphaFoldDB" id="A0A3E3AG27"/>
<dbReference type="InterPro" id="IPR009057">
    <property type="entry name" value="Homeodomain-like_sf"/>
</dbReference>
<evidence type="ECO:0000313" key="5">
    <source>
        <dbReference type="EMBL" id="RGD85112.1"/>
    </source>
</evidence>
<dbReference type="EMBL" id="QUSL01000012">
    <property type="protein sequence ID" value="RGD85112.1"/>
    <property type="molecule type" value="Genomic_DNA"/>
</dbReference>
<dbReference type="InterPro" id="IPR018060">
    <property type="entry name" value="HTH_AraC"/>
</dbReference>
<organism evidence="5 6">
    <name type="scientific">Thomasclavelia ramosa</name>
    <dbReference type="NCBI Taxonomy" id="1547"/>
    <lineage>
        <taxon>Bacteria</taxon>
        <taxon>Bacillati</taxon>
        <taxon>Bacillota</taxon>
        <taxon>Erysipelotrichia</taxon>
        <taxon>Erysipelotrichales</taxon>
        <taxon>Coprobacillaceae</taxon>
        <taxon>Thomasclavelia</taxon>
    </lineage>
</organism>
<accession>A0A3E3AG27</accession>
<gene>
    <name evidence="5" type="ORF">DXB93_09145</name>
</gene>
<evidence type="ECO:0000259" key="4">
    <source>
        <dbReference type="PROSITE" id="PS01124"/>
    </source>
</evidence>
<evidence type="ECO:0000256" key="2">
    <source>
        <dbReference type="ARBA" id="ARBA00023125"/>
    </source>
</evidence>
<dbReference type="Gene3D" id="1.10.10.60">
    <property type="entry name" value="Homeodomain-like"/>
    <property type="match status" value="1"/>
</dbReference>
<name>A0A3E3AG27_9FIRM</name>
<keyword evidence="1" id="KW-0805">Transcription regulation</keyword>
<keyword evidence="2" id="KW-0238">DNA-binding</keyword>
<dbReference type="RefSeq" id="WP_003539491.1">
    <property type="nucleotide sequence ID" value="NZ_AP031443.1"/>
</dbReference>
<dbReference type="SUPFAM" id="SSF46689">
    <property type="entry name" value="Homeodomain-like"/>
    <property type="match status" value="1"/>
</dbReference>
<dbReference type="PANTHER" id="PTHR47504:SF5">
    <property type="entry name" value="RIGHT ORIGIN-BINDING PROTEIN"/>
    <property type="match status" value="1"/>
</dbReference>
<dbReference type="GO" id="GO:0003700">
    <property type="term" value="F:DNA-binding transcription factor activity"/>
    <property type="evidence" value="ECO:0007669"/>
    <property type="project" value="InterPro"/>
</dbReference>
<dbReference type="InterPro" id="IPR050959">
    <property type="entry name" value="MarA-like"/>
</dbReference>